<dbReference type="EMBL" id="JACBXQ010000004">
    <property type="protein sequence ID" value="MBG9986787.1"/>
    <property type="molecule type" value="Genomic_DNA"/>
</dbReference>
<dbReference type="GO" id="GO:0016874">
    <property type="term" value="F:ligase activity"/>
    <property type="evidence" value="ECO:0007669"/>
    <property type="project" value="UniProtKB-KW"/>
</dbReference>
<feature type="transmembrane region" description="Helical" evidence="5">
    <location>
        <begin position="115"/>
        <end position="135"/>
    </location>
</feature>
<name>A0ABS0LRW3_9LACT</name>
<feature type="transmembrane region" description="Helical" evidence="5">
    <location>
        <begin position="60"/>
        <end position="82"/>
    </location>
</feature>
<feature type="domain" description="O-antigen ligase-related" evidence="6">
    <location>
        <begin position="207"/>
        <end position="352"/>
    </location>
</feature>
<dbReference type="RefSeq" id="WP_197115700.1">
    <property type="nucleotide sequence ID" value="NZ_JACBXQ010000004.1"/>
</dbReference>
<dbReference type="Proteomes" id="UP000721415">
    <property type="component" value="Unassembled WGS sequence"/>
</dbReference>
<evidence type="ECO:0000259" key="6">
    <source>
        <dbReference type="Pfam" id="PF04932"/>
    </source>
</evidence>
<evidence type="ECO:0000256" key="2">
    <source>
        <dbReference type="ARBA" id="ARBA00022692"/>
    </source>
</evidence>
<comment type="subcellular location">
    <subcellularLocation>
        <location evidence="1">Membrane</location>
        <topology evidence="1">Multi-pass membrane protein</topology>
    </subcellularLocation>
</comment>
<feature type="transmembrane region" description="Helical" evidence="5">
    <location>
        <begin position="375"/>
        <end position="395"/>
    </location>
</feature>
<dbReference type="InterPro" id="IPR007016">
    <property type="entry name" value="O-antigen_ligase-rel_domated"/>
</dbReference>
<keyword evidence="7" id="KW-0436">Ligase</keyword>
<feature type="transmembrane region" description="Helical" evidence="5">
    <location>
        <begin position="88"/>
        <end position="108"/>
    </location>
</feature>
<feature type="transmembrane region" description="Helical" evidence="5">
    <location>
        <begin position="334"/>
        <end position="354"/>
    </location>
</feature>
<proteinExistence type="predicted"/>
<keyword evidence="4 5" id="KW-0472">Membrane</keyword>
<feature type="transmembrane region" description="Helical" evidence="5">
    <location>
        <begin position="175"/>
        <end position="192"/>
    </location>
</feature>
<dbReference type="InterPro" id="IPR051533">
    <property type="entry name" value="WaaL-like"/>
</dbReference>
<dbReference type="Pfam" id="PF04932">
    <property type="entry name" value="Wzy_C"/>
    <property type="match status" value="1"/>
</dbReference>
<dbReference type="PANTHER" id="PTHR37422">
    <property type="entry name" value="TEICHURONIC ACID BIOSYNTHESIS PROTEIN TUAE"/>
    <property type="match status" value="1"/>
</dbReference>
<gene>
    <name evidence="7" type="ORF">HZY91_07735</name>
</gene>
<evidence type="ECO:0000256" key="1">
    <source>
        <dbReference type="ARBA" id="ARBA00004141"/>
    </source>
</evidence>
<feature type="transmembrane region" description="Helical" evidence="5">
    <location>
        <begin position="401"/>
        <end position="423"/>
    </location>
</feature>
<reference evidence="7 8" key="1">
    <citation type="submission" date="2020-07" db="EMBL/GenBank/DDBJ databases">
        <title>Facklamia lactis sp. nov., isolated from raw milk.</title>
        <authorList>
            <person name="Doll E.V."/>
            <person name="Huptas C."/>
            <person name="Staib L."/>
            <person name="Wenning M."/>
            <person name="Scherer S."/>
        </authorList>
    </citation>
    <scope>NUCLEOTIDE SEQUENCE [LARGE SCALE GENOMIC DNA]</scope>
    <source>
        <strain evidence="7 8">DSM 111018</strain>
    </source>
</reference>
<evidence type="ECO:0000313" key="7">
    <source>
        <dbReference type="EMBL" id="MBG9986787.1"/>
    </source>
</evidence>
<evidence type="ECO:0000256" key="5">
    <source>
        <dbReference type="SAM" id="Phobius"/>
    </source>
</evidence>
<accession>A0ABS0LRW3</accession>
<evidence type="ECO:0000256" key="4">
    <source>
        <dbReference type="ARBA" id="ARBA00023136"/>
    </source>
</evidence>
<sequence>MFGYLLLLVMSVFLGSQILAIPTPIAQITIYRVLAIGSLIVLALQIFWKHSEIKLLAKSHATRMLWVYLVWWLIGTITGLWAENISSWIQATFLMTVGISSIVALYFWTQRIQDWVRLIQASWFMMTLLVIWGYLEILTNHYLFADLELLDKYGTFASQPWTRIPITTFANQNDYATMLLAYLAVCMILYTFSRKLSFRLMYLVHYLLAAFLIFQSGSRMSLLCMLIFTVYLSIVSLKIDFTLKQFWWMVSIAGLAMALLLFLLPSIREKIFSIIYFGGPAKALSGDTKRLNIWRNGLLFLVETFGLGVGSGNVEHWAEVRGFWPTNIITNMHNWWLEILVSNGIVAFLLYVWGYYSLMLRLKKISLANGQLAQVAYILLGFLFIFIFASITSANNMLIEWHWVFFGLIIAFIKVIDQSYYLVGNLRYTEEERNEFSNYCK</sequence>
<keyword evidence="8" id="KW-1185">Reference proteome</keyword>
<feature type="transmembrane region" description="Helical" evidence="5">
    <location>
        <begin position="297"/>
        <end position="314"/>
    </location>
</feature>
<feature type="transmembrane region" description="Helical" evidence="5">
    <location>
        <begin position="246"/>
        <end position="264"/>
    </location>
</feature>
<organism evidence="7 8">
    <name type="scientific">Facklamia lactis</name>
    <dbReference type="NCBI Taxonomy" id="2749967"/>
    <lineage>
        <taxon>Bacteria</taxon>
        <taxon>Bacillati</taxon>
        <taxon>Bacillota</taxon>
        <taxon>Bacilli</taxon>
        <taxon>Lactobacillales</taxon>
        <taxon>Aerococcaceae</taxon>
        <taxon>Facklamia</taxon>
    </lineage>
</organism>
<feature type="transmembrane region" description="Helical" evidence="5">
    <location>
        <begin position="30"/>
        <end position="48"/>
    </location>
</feature>
<keyword evidence="3 5" id="KW-1133">Transmembrane helix</keyword>
<keyword evidence="2 5" id="KW-0812">Transmembrane</keyword>
<dbReference type="PANTHER" id="PTHR37422:SF23">
    <property type="entry name" value="TEICHURONIC ACID BIOSYNTHESIS PROTEIN TUAE"/>
    <property type="match status" value="1"/>
</dbReference>
<comment type="caution">
    <text evidence="7">The sequence shown here is derived from an EMBL/GenBank/DDBJ whole genome shotgun (WGS) entry which is preliminary data.</text>
</comment>
<feature type="transmembrane region" description="Helical" evidence="5">
    <location>
        <begin position="204"/>
        <end position="234"/>
    </location>
</feature>
<protein>
    <submittedName>
        <fullName evidence="7">O-antigen ligase family protein</fullName>
    </submittedName>
</protein>
<evidence type="ECO:0000313" key="8">
    <source>
        <dbReference type="Proteomes" id="UP000721415"/>
    </source>
</evidence>
<evidence type="ECO:0000256" key="3">
    <source>
        <dbReference type="ARBA" id="ARBA00022989"/>
    </source>
</evidence>